<dbReference type="EMBL" id="JAIXMP010000012">
    <property type="protein sequence ID" value="KAI9264409.1"/>
    <property type="molecule type" value="Genomic_DNA"/>
</dbReference>
<reference evidence="2" key="2">
    <citation type="submission" date="2023-02" db="EMBL/GenBank/DDBJ databases">
        <authorList>
            <consortium name="DOE Joint Genome Institute"/>
            <person name="Mondo S.J."/>
            <person name="Chang Y."/>
            <person name="Wang Y."/>
            <person name="Ahrendt S."/>
            <person name="Andreopoulos W."/>
            <person name="Barry K."/>
            <person name="Beard J."/>
            <person name="Benny G.L."/>
            <person name="Blankenship S."/>
            <person name="Bonito G."/>
            <person name="Cuomo C."/>
            <person name="Desiro A."/>
            <person name="Gervers K.A."/>
            <person name="Hundley H."/>
            <person name="Kuo A."/>
            <person name="LaButti K."/>
            <person name="Lang B.F."/>
            <person name="Lipzen A."/>
            <person name="O'Donnell K."/>
            <person name="Pangilinan J."/>
            <person name="Reynolds N."/>
            <person name="Sandor L."/>
            <person name="Smith M.W."/>
            <person name="Tsang A."/>
            <person name="Grigoriev I.V."/>
            <person name="Stajich J.E."/>
            <person name="Spatafora J.W."/>
        </authorList>
    </citation>
    <scope>NUCLEOTIDE SEQUENCE</scope>
    <source>
        <strain evidence="2">RSA 2281</strain>
    </source>
</reference>
<dbReference type="AlphaFoldDB" id="A0AAD5KB77"/>
<accession>A0AAD5KB77</accession>
<feature type="compositionally biased region" description="Pro residues" evidence="1">
    <location>
        <begin position="171"/>
        <end position="183"/>
    </location>
</feature>
<gene>
    <name evidence="2" type="ORF">BDA99DRAFT_559668</name>
</gene>
<proteinExistence type="predicted"/>
<sequence length="193" mass="21180">MSSDQSSFLTMMHQNPDPFCAYSTPANESAEISTALPPVSLIDYPPQTPLTAFDAHGYGLYASGAQAHHSLTSSQNHHSHYHNHYPSSAKEEEKQQQNSNLSINTTTTTTTTEIYVEETKEKPKIGLPPQQRHDYDRSSSVSSADESTQTTQVCKETFVGGLDTHHRHHPLSPPSSSLPPPPSQHNSITLDST</sequence>
<keyword evidence="3" id="KW-1185">Reference proteome</keyword>
<reference evidence="2" key="1">
    <citation type="journal article" date="2022" name="IScience">
        <title>Evolution of zygomycete secretomes and the origins of terrestrial fungal ecologies.</title>
        <authorList>
            <person name="Chang Y."/>
            <person name="Wang Y."/>
            <person name="Mondo S."/>
            <person name="Ahrendt S."/>
            <person name="Andreopoulos W."/>
            <person name="Barry K."/>
            <person name="Beard J."/>
            <person name="Benny G.L."/>
            <person name="Blankenship S."/>
            <person name="Bonito G."/>
            <person name="Cuomo C."/>
            <person name="Desiro A."/>
            <person name="Gervers K.A."/>
            <person name="Hundley H."/>
            <person name="Kuo A."/>
            <person name="LaButti K."/>
            <person name="Lang B.F."/>
            <person name="Lipzen A."/>
            <person name="O'Donnell K."/>
            <person name="Pangilinan J."/>
            <person name="Reynolds N."/>
            <person name="Sandor L."/>
            <person name="Smith M.E."/>
            <person name="Tsang A."/>
            <person name="Grigoriev I.V."/>
            <person name="Stajich J.E."/>
            <person name="Spatafora J.W."/>
        </authorList>
    </citation>
    <scope>NUCLEOTIDE SEQUENCE</scope>
    <source>
        <strain evidence="2">RSA 2281</strain>
    </source>
</reference>
<feature type="region of interest" description="Disordered" evidence="1">
    <location>
        <begin position="69"/>
        <end position="193"/>
    </location>
</feature>
<dbReference type="Proteomes" id="UP001209540">
    <property type="component" value="Unassembled WGS sequence"/>
</dbReference>
<evidence type="ECO:0000256" key="1">
    <source>
        <dbReference type="SAM" id="MobiDB-lite"/>
    </source>
</evidence>
<feature type="compositionally biased region" description="Polar residues" evidence="1">
    <location>
        <begin position="184"/>
        <end position="193"/>
    </location>
</feature>
<evidence type="ECO:0000313" key="2">
    <source>
        <dbReference type="EMBL" id="KAI9264409.1"/>
    </source>
</evidence>
<feature type="compositionally biased region" description="Polar residues" evidence="1">
    <location>
        <begin position="144"/>
        <end position="154"/>
    </location>
</feature>
<comment type="caution">
    <text evidence="2">The sequence shown here is derived from an EMBL/GenBank/DDBJ whole genome shotgun (WGS) entry which is preliminary data.</text>
</comment>
<protein>
    <submittedName>
        <fullName evidence="2">Uncharacterized protein</fullName>
    </submittedName>
</protein>
<organism evidence="2 3">
    <name type="scientific">Phascolomyces articulosus</name>
    <dbReference type="NCBI Taxonomy" id="60185"/>
    <lineage>
        <taxon>Eukaryota</taxon>
        <taxon>Fungi</taxon>
        <taxon>Fungi incertae sedis</taxon>
        <taxon>Mucoromycota</taxon>
        <taxon>Mucoromycotina</taxon>
        <taxon>Mucoromycetes</taxon>
        <taxon>Mucorales</taxon>
        <taxon>Lichtheimiaceae</taxon>
        <taxon>Phascolomyces</taxon>
    </lineage>
</organism>
<evidence type="ECO:0000313" key="3">
    <source>
        <dbReference type="Proteomes" id="UP001209540"/>
    </source>
</evidence>
<name>A0AAD5KB77_9FUNG</name>